<feature type="domain" description="PABS" evidence="5">
    <location>
        <begin position="88"/>
        <end position="246"/>
    </location>
</feature>
<name>A0A916N8C6_9PROT</name>
<dbReference type="PROSITE" id="PS51006">
    <property type="entry name" value="PABS_2"/>
    <property type="match status" value="1"/>
</dbReference>
<evidence type="ECO:0000256" key="4">
    <source>
        <dbReference type="PROSITE-ProRule" id="PRU00354"/>
    </source>
</evidence>
<gene>
    <name evidence="6" type="ORF">GTOL_10989</name>
</gene>
<dbReference type="RefSeq" id="WP_220635105.1">
    <property type="nucleotide sequence ID" value="NZ_CAJQUM010000001.1"/>
</dbReference>
<evidence type="ECO:0000259" key="5">
    <source>
        <dbReference type="PROSITE" id="PS51006"/>
    </source>
</evidence>
<dbReference type="GO" id="GO:0016740">
    <property type="term" value="F:transferase activity"/>
    <property type="evidence" value="ECO:0007669"/>
    <property type="project" value="UniProtKB-UniRule"/>
</dbReference>
<dbReference type="CDD" id="cd02440">
    <property type="entry name" value="AdoMet_MTases"/>
    <property type="match status" value="1"/>
</dbReference>
<dbReference type="PANTHER" id="PTHR43317">
    <property type="entry name" value="THERMOSPERMINE SYNTHASE ACAULIS5"/>
    <property type="match status" value="1"/>
</dbReference>
<reference evidence="6" key="1">
    <citation type="submission" date="2021-04" db="EMBL/GenBank/DDBJ databases">
        <authorList>
            <person name="Hornung B."/>
        </authorList>
    </citation>
    <scope>NUCLEOTIDE SEQUENCE</scope>
    <source>
        <strain evidence="6">G5G6</strain>
    </source>
</reference>
<dbReference type="NCBIfam" id="NF037959">
    <property type="entry name" value="MFS_SpdSyn"/>
    <property type="match status" value="1"/>
</dbReference>
<keyword evidence="7" id="KW-1185">Reference proteome</keyword>
<comment type="caution">
    <text evidence="6">The sequence shown here is derived from an EMBL/GenBank/DDBJ whole genome shotgun (WGS) entry which is preliminary data.</text>
</comment>
<sequence length="281" mass="31310">MSDASSWFEIPSPFETAPGSVLLADPPNAGARKLRAMLLDETYPKPFVIDDGELLTLYFNIRLIQSVMRLKTPNTLELRYTRKMMSFLLFNPSPKRIALIGMGGGSLVKFCHQRLPSAQVTAIELDPDVIAFRDIFKVPPDGSRLQVLQADGAAYLASAGKGIDVLLVDAFDKIGLAPALANREFFESAFARLSPQGQFIINLAGDKRRFRGLIDEVTDVFDGRVIVVPVRGDGNSVLLAFKDARFKPNWRLLHRKTKVLQDKFGLDFPDYARKIEIAAKR</sequence>
<evidence type="ECO:0000256" key="3">
    <source>
        <dbReference type="ARBA" id="ARBA00023115"/>
    </source>
</evidence>
<keyword evidence="3 4" id="KW-0620">Polyamine biosynthesis</keyword>
<feature type="active site" description="Proton acceptor" evidence="4">
    <location>
        <position position="169"/>
    </location>
</feature>
<evidence type="ECO:0000256" key="1">
    <source>
        <dbReference type="ARBA" id="ARBA00007867"/>
    </source>
</evidence>
<keyword evidence="2 4" id="KW-0808">Transferase</keyword>
<dbReference type="InterPro" id="IPR030374">
    <property type="entry name" value="PABS"/>
</dbReference>
<organism evidence="6 7">
    <name type="scientific">Georgfuchsia toluolica</name>
    <dbReference type="NCBI Taxonomy" id="424218"/>
    <lineage>
        <taxon>Bacteria</taxon>
        <taxon>Pseudomonadati</taxon>
        <taxon>Pseudomonadota</taxon>
        <taxon>Betaproteobacteria</taxon>
        <taxon>Nitrosomonadales</taxon>
        <taxon>Sterolibacteriaceae</taxon>
        <taxon>Georgfuchsia</taxon>
    </lineage>
</organism>
<dbReference type="SUPFAM" id="SSF53335">
    <property type="entry name" value="S-adenosyl-L-methionine-dependent methyltransferases"/>
    <property type="match status" value="1"/>
</dbReference>
<proteinExistence type="inferred from homology"/>
<evidence type="ECO:0000256" key="2">
    <source>
        <dbReference type="ARBA" id="ARBA00022679"/>
    </source>
</evidence>
<dbReference type="GO" id="GO:0006596">
    <property type="term" value="P:polyamine biosynthetic process"/>
    <property type="evidence" value="ECO:0007669"/>
    <property type="project" value="UniProtKB-UniRule"/>
</dbReference>
<dbReference type="EMBL" id="CAJQUM010000001">
    <property type="protein sequence ID" value="CAG4883107.1"/>
    <property type="molecule type" value="Genomic_DNA"/>
</dbReference>
<evidence type="ECO:0000313" key="6">
    <source>
        <dbReference type="EMBL" id="CAG4883107.1"/>
    </source>
</evidence>
<dbReference type="Pfam" id="PF01564">
    <property type="entry name" value="Spermine_synth"/>
    <property type="match status" value="1"/>
</dbReference>
<accession>A0A916N8C6</accession>
<dbReference type="Gene3D" id="3.40.50.150">
    <property type="entry name" value="Vaccinia Virus protein VP39"/>
    <property type="match status" value="1"/>
</dbReference>
<protein>
    <submittedName>
        <fullName evidence="6">Spermidine synthase-like protein</fullName>
    </submittedName>
</protein>
<dbReference type="Proteomes" id="UP000742786">
    <property type="component" value="Unassembled WGS sequence"/>
</dbReference>
<evidence type="ECO:0000313" key="7">
    <source>
        <dbReference type="Proteomes" id="UP000742786"/>
    </source>
</evidence>
<dbReference type="InterPro" id="IPR029063">
    <property type="entry name" value="SAM-dependent_MTases_sf"/>
</dbReference>
<dbReference type="AlphaFoldDB" id="A0A916N8C6"/>
<dbReference type="PANTHER" id="PTHR43317:SF1">
    <property type="entry name" value="THERMOSPERMINE SYNTHASE ACAULIS5"/>
    <property type="match status" value="1"/>
</dbReference>
<comment type="similarity">
    <text evidence="1">Belongs to the spermidine/spermine synthase family.</text>
</comment>